<dbReference type="InterPro" id="IPR006641">
    <property type="entry name" value="YqgF/RNaseH-like_dom"/>
</dbReference>
<dbReference type="InterPro" id="IPR005227">
    <property type="entry name" value="YqgF"/>
</dbReference>
<accession>A0ABW5MSP1</accession>
<evidence type="ECO:0000256" key="1">
    <source>
        <dbReference type="ARBA" id="ARBA00022490"/>
    </source>
</evidence>
<gene>
    <name evidence="7" type="primary">ruvX</name>
    <name evidence="7" type="ORF">ACFSQJ_02595</name>
</gene>
<comment type="similarity">
    <text evidence="5">Belongs to the YqgF HJR family.</text>
</comment>
<evidence type="ECO:0000256" key="4">
    <source>
        <dbReference type="ARBA" id="ARBA00022801"/>
    </source>
</evidence>
<protein>
    <recommendedName>
        <fullName evidence="5">Putative pre-16S rRNA nuclease</fullName>
        <ecNumber evidence="5">3.1.-.-</ecNumber>
    </recommendedName>
</protein>
<dbReference type="SUPFAM" id="SSF53098">
    <property type="entry name" value="Ribonuclease H-like"/>
    <property type="match status" value="1"/>
</dbReference>
<comment type="function">
    <text evidence="5">Could be a nuclease involved in processing of the 5'-end of pre-16S rRNA.</text>
</comment>
<dbReference type="EC" id="3.1.-.-" evidence="5"/>
<comment type="caution">
    <text evidence="7">The sequence shown here is derived from an EMBL/GenBank/DDBJ whole genome shotgun (WGS) entry which is preliminary data.</text>
</comment>
<dbReference type="SMART" id="SM00732">
    <property type="entry name" value="YqgFc"/>
    <property type="match status" value="1"/>
</dbReference>
<dbReference type="Pfam" id="PF03652">
    <property type="entry name" value="RuvX"/>
    <property type="match status" value="1"/>
</dbReference>
<dbReference type="HAMAP" id="MF_00651">
    <property type="entry name" value="Nuclease_YqgF"/>
    <property type="match status" value="1"/>
</dbReference>
<evidence type="ECO:0000256" key="5">
    <source>
        <dbReference type="HAMAP-Rule" id="MF_00651"/>
    </source>
</evidence>
<evidence type="ECO:0000256" key="2">
    <source>
        <dbReference type="ARBA" id="ARBA00022517"/>
    </source>
</evidence>
<keyword evidence="2 5" id="KW-0690">Ribosome biogenesis</keyword>
<keyword evidence="4 5" id="KW-0378">Hydrolase</keyword>
<keyword evidence="3 5" id="KW-0540">Nuclease</keyword>
<dbReference type="EMBL" id="JBHULB010000006">
    <property type="protein sequence ID" value="MFD2585801.1"/>
    <property type="molecule type" value="Genomic_DNA"/>
</dbReference>
<comment type="subcellular location">
    <subcellularLocation>
        <location evidence="5">Cytoplasm</location>
    </subcellularLocation>
</comment>
<evidence type="ECO:0000313" key="8">
    <source>
        <dbReference type="Proteomes" id="UP001597526"/>
    </source>
</evidence>
<dbReference type="Gene3D" id="3.30.420.140">
    <property type="entry name" value="YqgF/RNase H-like domain"/>
    <property type="match status" value="1"/>
</dbReference>
<dbReference type="InterPro" id="IPR037027">
    <property type="entry name" value="YqgF/RNaseH-like_dom_sf"/>
</dbReference>
<proteinExistence type="inferred from homology"/>
<evidence type="ECO:0000313" key="7">
    <source>
        <dbReference type="EMBL" id="MFD2585801.1"/>
    </source>
</evidence>
<keyword evidence="8" id="KW-1185">Reference proteome</keyword>
<evidence type="ECO:0000259" key="6">
    <source>
        <dbReference type="SMART" id="SM00732"/>
    </source>
</evidence>
<feature type="domain" description="YqgF/RNase H-like" evidence="6">
    <location>
        <begin position="2"/>
        <end position="100"/>
    </location>
</feature>
<name>A0ABW5MSP1_9FLAO</name>
<dbReference type="CDD" id="cd16964">
    <property type="entry name" value="YqgF"/>
    <property type="match status" value="1"/>
</dbReference>
<sequence length="136" mass="15399">MGRLLALDYGKVRTGIAVTDEIQLIASGLTTVETPQLMDFLKTYFLQEKVECVIVGEPKQMDGSVSESEVLIQKFLNKFTKQFPNIPLERQDERFTSKMAVQSMIASGVKKKQRQNKALVDEISATIILQAYLDRR</sequence>
<organism evidence="7 8">
    <name type="scientific">Croceitalea marina</name>
    <dbReference type="NCBI Taxonomy" id="1775166"/>
    <lineage>
        <taxon>Bacteria</taxon>
        <taxon>Pseudomonadati</taxon>
        <taxon>Bacteroidota</taxon>
        <taxon>Flavobacteriia</taxon>
        <taxon>Flavobacteriales</taxon>
        <taxon>Flavobacteriaceae</taxon>
        <taxon>Croceitalea</taxon>
    </lineage>
</organism>
<reference evidence="8" key="1">
    <citation type="journal article" date="2019" name="Int. J. Syst. Evol. Microbiol.">
        <title>The Global Catalogue of Microorganisms (GCM) 10K type strain sequencing project: providing services to taxonomists for standard genome sequencing and annotation.</title>
        <authorList>
            <consortium name="The Broad Institute Genomics Platform"/>
            <consortium name="The Broad Institute Genome Sequencing Center for Infectious Disease"/>
            <person name="Wu L."/>
            <person name="Ma J."/>
        </authorList>
    </citation>
    <scope>NUCLEOTIDE SEQUENCE [LARGE SCALE GENOMIC DNA]</scope>
    <source>
        <strain evidence="8">KCTC 52368</strain>
    </source>
</reference>
<dbReference type="PANTHER" id="PTHR33317:SF4">
    <property type="entry name" value="POLYNUCLEOTIDYL TRANSFERASE, RIBONUCLEASE H-LIKE SUPERFAMILY PROTEIN"/>
    <property type="match status" value="1"/>
</dbReference>
<dbReference type="PANTHER" id="PTHR33317">
    <property type="entry name" value="POLYNUCLEOTIDYL TRANSFERASE, RIBONUCLEASE H-LIKE SUPERFAMILY PROTEIN"/>
    <property type="match status" value="1"/>
</dbReference>
<evidence type="ECO:0000256" key="3">
    <source>
        <dbReference type="ARBA" id="ARBA00022722"/>
    </source>
</evidence>
<dbReference type="RefSeq" id="WP_377765298.1">
    <property type="nucleotide sequence ID" value="NZ_JBHULB010000006.1"/>
</dbReference>
<keyword evidence="1 5" id="KW-0963">Cytoplasm</keyword>
<dbReference type="Proteomes" id="UP001597526">
    <property type="component" value="Unassembled WGS sequence"/>
</dbReference>
<dbReference type="InterPro" id="IPR012337">
    <property type="entry name" value="RNaseH-like_sf"/>
</dbReference>
<dbReference type="NCBIfam" id="TIGR00250">
    <property type="entry name" value="RNAse_H_YqgF"/>
    <property type="match status" value="1"/>
</dbReference>